<evidence type="ECO:0000313" key="1">
    <source>
        <dbReference type="EMBL" id="KAL2475107.1"/>
    </source>
</evidence>
<gene>
    <name evidence="1" type="ORF">Adt_35843</name>
</gene>
<organism evidence="1 2">
    <name type="scientific">Abeliophyllum distichum</name>
    <dbReference type="NCBI Taxonomy" id="126358"/>
    <lineage>
        <taxon>Eukaryota</taxon>
        <taxon>Viridiplantae</taxon>
        <taxon>Streptophyta</taxon>
        <taxon>Embryophyta</taxon>
        <taxon>Tracheophyta</taxon>
        <taxon>Spermatophyta</taxon>
        <taxon>Magnoliopsida</taxon>
        <taxon>eudicotyledons</taxon>
        <taxon>Gunneridae</taxon>
        <taxon>Pentapetalae</taxon>
        <taxon>asterids</taxon>
        <taxon>lamiids</taxon>
        <taxon>Lamiales</taxon>
        <taxon>Oleaceae</taxon>
        <taxon>Forsythieae</taxon>
        <taxon>Abeliophyllum</taxon>
    </lineage>
</organism>
<dbReference type="AlphaFoldDB" id="A0ABD1QFX3"/>
<keyword evidence="2" id="KW-1185">Reference proteome</keyword>
<proteinExistence type="predicted"/>
<dbReference type="Proteomes" id="UP001604336">
    <property type="component" value="Unassembled WGS sequence"/>
</dbReference>
<reference evidence="2" key="1">
    <citation type="submission" date="2024-07" db="EMBL/GenBank/DDBJ databases">
        <title>Two chromosome-level genome assemblies of Korean endemic species Abeliophyllum distichum and Forsythia ovata (Oleaceae).</title>
        <authorList>
            <person name="Jang H."/>
        </authorList>
    </citation>
    <scope>NUCLEOTIDE SEQUENCE [LARGE SCALE GENOMIC DNA]</scope>
</reference>
<accession>A0ABD1QFX3</accession>
<sequence>MFSLFILTVIFLSYRRRNRFLPPPPVVRRCVSIRGVQQFSGQKMSQDARTMANKDFVKFRGRDCGEIFHKYSQLFGDAYDSEKYAISPTKLSKKGFDDDEVWERVGNTDKLPVNAEMHDEYAPSAMDTSTLHSGEKRKLSHCGAKGKQKLESRSALSESVEKLANVGNELIAKHLKEKSGPLSIDECMEDLESFSLLEDNEKFHFFALSFLNQKRHRAFFAASRTPQMKMKFLKFNFKTWCLKNAGAFDD</sequence>
<name>A0ABD1QFX3_9LAMI</name>
<comment type="caution">
    <text evidence="1">The sequence shown here is derived from an EMBL/GenBank/DDBJ whole genome shotgun (WGS) entry which is preliminary data.</text>
</comment>
<protein>
    <submittedName>
        <fullName evidence="1">Uncharacterized protein</fullName>
    </submittedName>
</protein>
<dbReference type="EMBL" id="JBFOLK010000011">
    <property type="protein sequence ID" value="KAL2475107.1"/>
    <property type="molecule type" value="Genomic_DNA"/>
</dbReference>
<evidence type="ECO:0000313" key="2">
    <source>
        <dbReference type="Proteomes" id="UP001604336"/>
    </source>
</evidence>